<name>B0D5Z9_LACBS</name>
<evidence type="ECO:0000256" key="1">
    <source>
        <dbReference type="SAM" id="Phobius"/>
    </source>
</evidence>
<dbReference type="EMBL" id="DS547098">
    <property type="protein sequence ID" value="EDR09856.1"/>
    <property type="molecule type" value="Genomic_DNA"/>
</dbReference>
<organism evidence="3">
    <name type="scientific">Laccaria bicolor (strain S238N-H82 / ATCC MYA-4686)</name>
    <name type="common">Bicoloured deceiver</name>
    <name type="synonym">Laccaria laccata var. bicolor</name>
    <dbReference type="NCBI Taxonomy" id="486041"/>
    <lineage>
        <taxon>Eukaryota</taxon>
        <taxon>Fungi</taxon>
        <taxon>Dikarya</taxon>
        <taxon>Basidiomycota</taxon>
        <taxon>Agaricomycotina</taxon>
        <taxon>Agaricomycetes</taxon>
        <taxon>Agaricomycetidae</taxon>
        <taxon>Agaricales</taxon>
        <taxon>Agaricineae</taxon>
        <taxon>Hydnangiaceae</taxon>
        <taxon>Laccaria</taxon>
    </lineage>
</organism>
<dbReference type="GeneID" id="6074973"/>
<reference evidence="2 3" key="1">
    <citation type="journal article" date="2008" name="Nature">
        <title>The genome of Laccaria bicolor provides insights into mycorrhizal symbiosis.</title>
        <authorList>
            <person name="Martin F."/>
            <person name="Aerts A."/>
            <person name="Ahren D."/>
            <person name="Brun A."/>
            <person name="Danchin E.G.J."/>
            <person name="Duchaussoy F."/>
            <person name="Gibon J."/>
            <person name="Kohler A."/>
            <person name="Lindquist E."/>
            <person name="Pereda V."/>
            <person name="Salamov A."/>
            <person name="Shapiro H.J."/>
            <person name="Wuyts J."/>
            <person name="Blaudez D."/>
            <person name="Buee M."/>
            <person name="Brokstein P."/>
            <person name="Canbaeck B."/>
            <person name="Cohen D."/>
            <person name="Courty P.E."/>
            <person name="Coutinho P.M."/>
            <person name="Delaruelle C."/>
            <person name="Detter J.C."/>
            <person name="Deveau A."/>
            <person name="DiFazio S."/>
            <person name="Duplessis S."/>
            <person name="Fraissinet-Tachet L."/>
            <person name="Lucic E."/>
            <person name="Frey-Klett P."/>
            <person name="Fourrey C."/>
            <person name="Feussner I."/>
            <person name="Gay G."/>
            <person name="Grimwood J."/>
            <person name="Hoegger P.J."/>
            <person name="Jain P."/>
            <person name="Kilaru S."/>
            <person name="Labbe J."/>
            <person name="Lin Y.C."/>
            <person name="Legue V."/>
            <person name="Le Tacon F."/>
            <person name="Marmeisse R."/>
            <person name="Melayah D."/>
            <person name="Montanini B."/>
            <person name="Muratet M."/>
            <person name="Nehls U."/>
            <person name="Niculita-Hirzel H."/>
            <person name="Oudot-Le Secq M.P."/>
            <person name="Peter M."/>
            <person name="Quesneville H."/>
            <person name="Rajashekar B."/>
            <person name="Reich M."/>
            <person name="Rouhier N."/>
            <person name="Schmutz J."/>
            <person name="Yin T."/>
            <person name="Chalot M."/>
            <person name="Henrissat B."/>
            <person name="Kuees U."/>
            <person name="Lucas S."/>
            <person name="Van de Peer Y."/>
            <person name="Podila G.K."/>
            <person name="Polle A."/>
            <person name="Pukkila P.J."/>
            <person name="Richardson P.M."/>
            <person name="Rouze P."/>
            <person name="Sanders I.R."/>
            <person name="Stajich J.E."/>
            <person name="Tunlid A."/>
            <person name="Tuskan G."/>
            <person name="Grigoriev I.V."/>
        </authorList>
    </citation>
    <scope>NUCLEOTIDE SEQUENCE [LARGE SCALE GENOMIC DNA]</scope>
    <source>
        <strain evidence="3">S238N-H82 / ATCC MYA-4686</strain>
    </source>
</reference>
<dbReference type="AlphaFoldDB" id="B0D5Z9"/>
<protein>
    <submittedName>
        <fullName evidence="2">Predicted protein</fullName>
    </submittedName>
</protein>
<keyword evidence="3" id="KW-1185">Reference proteome</keyword>
<keyword evidence="1" id="KW-0812">Transmembrane</keyword>
<keyword evidence="1" id="KW-1133">Transmembrane helix</keyword>
<sequence>MATEVRLGFPWTSFRASPSKHHYLVAVHPTGMQIAVWFAIFGFGLHHNKE</sequence>
<dbReference type="OrthoDB" id="10440610at2759"/>
<dbReference type="Proteomes" id="UP000001194">
    <property type="component" value="Unassembled WGS sequence"/>
</dbReference>
<keyword evidence="1" id="KW-0472">Membrane</keyword>
<evidence type="ECO:0000313" key="3">
    <source>
        <dbReference type="Proteomes" id="UP000001194"/>
    </source>
</evidence>
<dbReference type="RefSeq" id="XP_001879241.1">
    <property type="nucleotide sequence ID" value="XM_001879206.1"/>
</dbReference>
<dbReference type="KEGG" id="lbc:LACBIDRAFT_318102"/>
<proteinExistence type="predicted"/>
<gene>
    <name evidence="2" type="ORF">LACBIDRAFT_318102</name>
</gene>
<feature type="transmembrane region" description="Helical" evidence="1">
    <location>
        <begin position="23"/>
        <end position="45"/>
    </location>
</feature>
<evidence type="ECO:0000313" key="2">
    <source>
        <dbReference type="EMBL" id="EDR09856.1"/>
    </source>
</evidence>
<dbReference type="HOGENOM" id="CLU_3125296_0_0_1"/>
<dbReference type="InParanoid" id="B0D5Z9"/>
<accession>B0D5Z9</accession>